<evidence type="ECO:0000256" key="7">
    <source>
        <dbReference type="SAM" id="Phobius"/>
    </source>
</evidence>
<feature type="domain" description="RCK N-terminal" evidence="9">
    <location>
        <begin position="407"/>
        <end position="522"/>
    </location>
</feature>
<feature type="transmembrane region" description="Helical" evidence="7">
    <location>
        <begin position="6"/>
        <end position="23"/>
    </location>
</feature>
<feature type="transmembrane region" description="Helical" evidence="7">
    <location>
        <begin position="147"/>
        <end position="166"/>
    </location>
</feature>
<feature type="transmembrane region" description="Helical" evidence="7">
    <location>
        <begin position="322"/>
        <end position="340"/>
    </location>
</feature>
<sequence>MVLDVFIEVSLVIFIAFLISLVMRMLKQPLIIGYILTGILVSPYFLNIVRFEESISTLGHYGVTILLFMVGISLNPRYFKEIGKISLITGLGQIIFTFSIGFLISIFLGYSPIESMYISIALTFSNTIIIMKLISDKGDIDKLYGKISIGFLIVQDIVAMAILVLISAFNVQSGAGEILVLIISKIVLILTAIYIFTKYALSNFISYASKNQEFLFLFSLMWCFSLASVFHLLGFSSEIGALIAGIVLAIFPERYEIASKVRPLRDFFLILFFVVLGVQMTFETSGNFIIPAVILSIFVLFGNPLIVMILMGAFGYTKKTGFLAGLTVAQISEFSLIIASLGLRNGHISQEIVSMITLIGIMTIARSSYFITYSERIYALLSNYLSIFEKKTKISEKDFKNKNTGEIILFGADRTGKNILNVIENSKERFLIIDYNPKIIKDLSKRGYNSIYGDASNLELLNELNFKESKMLISTISDIETDILLIKTILKSNKNAIIIVIAHKIEDAIKLYEEGASYVIMPHFLGSIHASLMIQKYGLNIEEFLKEKSNHMESLKKSQELFKHTK</sequence>
<keyword evidence="5 7" id="KW-1133">Transmembrane helix</keyword>
<dbReference type="GO" id="GO:0016020">
    <property type="term" value="C:membrane"/>
    <property type="evidence" value="ECO:0007669"/>
    <property type="project" value="UniProtKB-SubCell"/>
</dbReference>
<feature type="transmembrane region" description="Helical" evidence="7">
    <location>
        <begin position="58"/>
        <end position="75"/>
    </location>
</feature>
<dbReference type="PANTHER" id="PTHR42751:SF3">
    <property type="entry name" value="SODIUM_GLUTAMATE SYMPORTER"/>
    <property type="match status" value="1"/>
</dbReference>
<comment type="similarity">
    <text evidence="2">Belongs to the monovalent cation:proton antiporter 2 (CPA2) transporter (TC 2.A.37) family.</text>
</comment>
<feature type="transmembrane region" description="Helical" evidence="7">
    <location>
        <begin position="30"/>
        <end position="46"/>
    </location>
</feature>
<evidence type="ECO:0000256" key="6">
    <source>
        <dbReference type="ARBA" id="ARBA00023136"/>
    </source>
</evidence>
<comment type="subcellular location">
    <subcellularLocation>
        <location evidence="1">Membrane</location>
        <topology evidence="1">Multi-pass membrane protein</topology>
    </subcellularLocation>
</comment>
<dbReference type="GO" id="GO:0006813">
    <property type="term" value="P:potassium ion transport"/>
    <property type="evidence" value="ECO:0007669"/>
    <property type="project" value="InterPro"/>
</dbReference>
<evidence type="ECO:0000313" key="10">
    <source>
        <dbReference type="EMBL" id="MBB6497270.1"/>
    </source>
</evidence>
<evidence type="ECO:0000256" key="4">
    <source>
        <dbReference type="ARBA" id="ARBA00022692"/>
    </source>
</evidence>
<evidence type="ECO:0000259" key="8">
    <source>
        <dbReference type="Pfam" id="PF00999"/>
    </source>
</evidence>
<reference evidence="10 11" key="1">
    <citation type="submission" date="2020-08" db="EMBL/GenBank/DDBJ databases">
        <title>Genomic Encyclopedia of Type Strains, Phase IV (KMG-V): Genome sequencing to study the core and pangenomes of soil and plant-associated prokaryotes.</title>
        <authorList>
            <person name="Whitman W."/>
        </authorList>
    </citation>
    <scope>NUCLEOTIDE SEQUENCE [LARGE SCALE GENOMIC DNA]</scope>
    <source>
        <strain evidence="10 11">D1</strain>
    </source>
</reference>
<dbReference type="AlphaFoldDB" id="A0A7J9SDL2"/>
<dbReference type="Gene3D" id="1.20.1530.20">
    <property type="match status" value="1"/>
</dbReference>
<feature type="transmembrane region" description="Helical" evidence="7">
    <location>
        <begin position="267"/>
        <end position="282"/>
    </location>
</feature>
<keyword evidence="3" id="KW-0813">Transport</keyword>
<keyword evidence="6 7" id="KW-0472">Membrane</keyword>
<feature type="transmembrane region" description="Helical" evidence="7">
    <location>
        <begin position="116"/>
        <end position="135"/>
    </location>
</feature>
<dbReference type="Proteomes" id="UP000590564">
    <property type="component" value="Unassembled WGS sequence"/>
</dbReference>
<dbReference type="GO" id="GO:0015297">
    <property type="term" value="F:antiporter activity"/>
    <property type="evidence" value="ECO:0007669"/>
    <property type="project" value="InterPro"/>
</dbReference>
<evidence type="ECO:0000256" key="2">
    <source>
        <dbReference type="ARBA" id="ARBA00005551"/>
    </source>
</evidence>
<dbReference type="SUPFAM" id="SSF51735">
    <property type="entry name" value="NAD(P)-binding Rossmann-fold domains"/>
    <property type="match status" value="1"/>
</dbReference>
<keyword evidence="4 7" id="KW-0812">Transmembrane</keyword>
<feature type="transmembrane region" description="Helical" evidence="7">
    <location>
        <begin position="178"/>
        <end position="201"/>
    </location>
</feature>
<feature type="transmembrane region" description="Helical" evidence="7">
    <location>
        <begin position="239"/>
        <end position="255"/>
    </location>
</feature>
<dbReference type="EMBL" id="JACHED010000002">
    <property type="protein sequence ID" value="MBB6497270.1"/>
    <property type="molecule type" value="Genomic_DNA"/>
</dbReference>
<evidence type="ECO:0000256" key="1">
    <source>
        <dbReference type="ARBA" id="ARBA00004141"/>
    </source>
</evidence>
<dbReference type="Pfam" id="PF00999">
    <property type="entry name" value="Na_H_Exchanger"/>
    <property type="match status" value="1"/>
</dbReference>
<comment type="caution">
    <text evidence="10">The sequence shown here is derived from an EMBL/GenBank/DDBJ whole genome shotgun (WGS) entry which is preliminary data.</text>
</comment>
<feature type="transmembrane region" description="Helical" evidence="7">
    <location>
        <begin position="213"/>
        <end position="233"/>
    </location>
</feature>
<evidence type="ECO:0000259" key="9">
    <source>
        <dbReference type="Pfam" id="PF02254"/>
    </source>
</evidence>
<proteinExistence type="inferred from homology"/>
<feature type="transmembrane region" description="Helical" evidence="7">
    <location>
        <begin position="87"/>
        <end position="110"/>
    </location>
</feature>
<gene>
    <name evidence="10" type="ORF">HNP96_001311</name>
</gene>
<dbReference type="PANTHER" id="PTHR42751">
    <property type="entry name" value="SODIUM/HYDROGEN EXCHANGER FAMILY/TRKA DOMAIN PROTEIN"/>
    <property type="match status" value="1"/>
</dbReference>
<dbReference type="InterPro" id="IPR036291">
    <property type="entry name" value="NAD(P)-bd_dom_sf"/>
</dbReference>
<organism evidence="10 11">
    <name type="scientific">Methanococcus maripaludis</name>
    <name type="common">Methanococcus deltae</name>
    <dbReference type="NCBI Taxonomy" id="39152"/>
    <lineage>
        <taxon>Archaea</taxon>
        <taxon>Methanobacteriati</taxon>
        <taxon>Methanobacteriota</taxon>
        <taxon>Methanomada group</taxon>
        <taxon>Methanococci</taxon>
        <taxon>Methanococcales</taxon>
        <taxon>Methanococcaceae</taxon>
        <taxon>Methanococcus</taxon>
    </lineage>
</organism>
<dbReference type="InterPro" id="IPR006153">
    <property type="entry name" value="Cation/H_exchanger_TM"/>
</dbReference>
<evidence type="ECO:0000256" key="3">
    <source>
        <dbReference type="ARBA" id="ARBA00022448"/>
    </source>
</evidence>
<dbReference type="Gene3D" id="3.40.50.720">
    <property type="entry name" value="NAD(P)-binding Rossmann-like Domain"/>
    <property type="match status" value="1"/>
</dbReference>
<evidence type="ECO:0000256" key="5">
    <source>
        <dbReference type="ARBA" id="ARBA00022989"/>
    </source>
</evidence>
<dbReference type="InterPro" id="IPR038770">
    <property type="entry name" value="Na+/solute_symporter_sf"/>
</dbReference>
<protein>
    <submittedName>
        <fullName evidence="10">Kef-type K+ transport system membrane component KefB/Trk K+ transport system NAD-binding subunit</fullName>
    </submittedName>
</protein>
<evidence type="ECO:0000313" key="11">
    <source>
        <dbReference type="Proteomes" id="UP000590564"/>
    </source>
</evidence>
<feature type="transmembrane region" description="Helical" evidence="7">
    <location>
        <begin position="352"/>
        <end position="371"/>
    </location>
</feature>
<feature type="transmembrane region" description="Helical" evidence="7">
    <location>
        <begin position="288"/>
        <end position="310"/>
    </location>
</feature>
<feature type="domain" description="Cation/H+ exchanger transmembrane" evidence="8">
    <location>
        <begin position="13"/>
        <end position="364"/>
    </location>
</feature>
<accession>A0A7J9SDL2</accession>
<name>A0A7J9SDL2_METMI</name>
<dbReference type="InterPro" id="IPR003148">
    <property type="entry name" value="RCK_N"/>
</dbReference>
<dbReference type="RefSeq" id="WP_184231997.1">
    <property type="nucleotide sequence ID" value="NZ_JACHED010000002.1"/>
</dbReference>
<dbReference type="GO" id="GO:1902600">
    <property type="term" value="P:proton transmembrane transport"/>
    <property type="evidence" value="ECO:0007669"/>
    <property type="project" value="InterPro"/>
</dbReference>
<dbReference type="Pfam" id="PF02254">
    <property type="entry name" value="TrkA_N"/>
    <property type="match status" value="1"/>
</dbReference>